<evidence type="ECO:0000259" key="9">
    <source>
        <dbReference type="Pfam" id="PF01515"/>
    </source>
</evidence>
<proteinExistence type="inferred from homology"/>
<dbReference type="Gene3D" id="3.40.50.10750">
    <property type="entry name" value="Isocitrate/Isopropylmalate dehydrogenase-like"/>
    <property type="match status" value="1"/>
</dbReference>
<dbReference type="RefSeq" id="WP_304384539.1">
    <property type="nucleotide sequence ID" value="NZ_JAUPBL010000012.1"/>
</dbReference>
<gene>
    <name evidence="10" type="primary">pta</name>
    <name evidence="10" type="ORF">Q5M86_08625</name>
</gene>
<dbReference type="PANTHER" id="PTHR43356:SF3">
    <property type="entry name" value="PHOSPHATE ACETYLTRANSFERASE"/>
    <property type="match status" value="1"/>
</dbReference>
<evidence type="ECO:0000313" key="11">
    <source>
        <dbReference type="Proteomes" id="UP001175147"/>
    </source>
</evidence>
<name>A0ABT8YZE1_9SPIR</name>
<reference evidence="10" key="1">
    <citation type="submission" date="2023-07" db="EMBL/GenBank/DDBJ databases">
        <title>Mucosal microbiota of week-old chicken and adult hens.</title>
        <authorList>
            <person name="Volf J."/>
            <person name="Karasova D."/>
            <person name="Crhanova M."/>
            <person name="Faldynova M."/>
            <person name="Prikrylova H."/>
            <person name="Zeman M."/>
            <person name="Babak V."/>
            <person name="Rajova J."/>
            <person name="Rychlik I."/>
        </authorList>
    </citation>
    <scope>NUCLEOTIDE SEQUENCE</scope>
    <source>
        <strain evidence="10">ET902</strain>
    </source>
</reference>
<keyword evidence="6 10" id="KW-0808">Transferase</keyword>
<dbReference type="Proteomes" id="UP001175147">
    <property type="component" value="Unassembled WGS sequence"/>
</dbReference>
<protein>
    <recommendedName>
        <fullName evidence="5">Phosphate acetyltransferase</fullName>
        <ecNumber evidence="4">2.3.1.8</ecNumber>
    </recommendedName>
    <alternativeName>
        <fullName evidence="8">Phosphotransacetylase</fullName>
    </alternativeName>
</protein>
<dbReference type="NCBIfam" id="NF007233">
    <property type="entry name" value="PRK09653.1"/>
    <property type="match status" value="1"/>
</dbReference>
<comment type="pathway">
    <text evidence="2">Metabolic intermediate biosynthesis; acetyl-CoA biosynthesis; acetyl-CoA from acetate: step 2/2.</text>
</comment>
<dbReference type="InterPro" id="IPR012147">
    <property type="entry name" value="P_Ac_Bu_trans"/>
</dbReference>
<dbReference type="EC" id="2.3.1.8" evidence="4"/>
<comment type="caution">
    <text evidence="10">The sequence shown here is derived from an EMBL/GenBank/DDBJ whole genome shotgun (WGS) entry which is preliminary data.</text>
</comment>
<comment type="similarity">
    <text evidence="3">Belongs to the phosphate acetyltransferase and butyryltransferase family.</text>
</comment>
<dbReference type="Gene3D" id="3.40.50.10950">
    <property type="match status" value="1"/>
</dbReference>
<dbReference type="PANTHER" id="PTHR43356">
    <property type="entry name" value="PHOSPHATE ACETYLTRANSFERASE"/>
    <property type="match status" value="1"/>
</dbReference>
<evidence type="ECO:0000256" key="5">
    <source>
        <dbReference type="ARBA" id="ARBA00021528"/>
    </source>
</evidence>
<dbReference type="InterPro" id="IPR004614">
    <property type="entry name" value="P_AcTrfase"/>
</dbReference>
<dbReference type="InterPro" id="IPR042113">
    <property type="entry name" value="P_AcTrfase_dom1"/>
</dbReference>
<evidence type="ECO:0000256" key="2">
    <source>
        <dbReference type="ARBA" id="ARBA00004989"/>
    </source>
</evidence>
<evidence type="ECO:0000313" key="10">
    <source>
        <dbReference type="EMBL" id="MDO7020835.1"/>
    </source>
</evidence>
<accession>A0ABT8YZE1</accession>
<dbReference type="EMBL" id="JAUPBM010000107">
    <property type="protein sequence ID" value="MDO7020835.1"/>
    <property type="molecule type" value="Genomic_DNA"/>
</dbReference>
<dbReference type="InterPro" id="IPR042112">
    <property type="entry name" value="P_AcTrfase_dom2"/>
</dbReference>
<sequence>MASFMDNLREKVKSNPKTIILAEGYDERHVKAAVILKKEQLVKGVILVGDTSKIEALAKENALELDGNFAKIFDPNKDAKTESYIEMLFKAREKKGMTKDQAKDLIINNSVYTGAAMLASNDADGMVGGAVYATGEMLRAALFLIGLKKGIKTLSSTFFIESPDKSLFTNGIACFADCAVIPEPTSEQLADIAESTAESYRIMTGLEPKVALLSFSTKGSAKHESVDKVIEAKKILDSRNVNFAYDGEMQFDAAIVEKVGAQKAPGSPIKGNANVLVFPELNAGNIGYKIAQRVGKCTAIGPMLQGIAKPANDLSRGCSAQDIADLAVLTSLQSM</sequence>
<dbReference type="SUPFAM" id="SSF53659">
    <property type="entry name" value="Isocitrate/Isopropylmalate dehydrogenase-like"/>
    <property type="match status" value="1"/>
</dbReference>
<evidence type="ECO:0000256" key="8">
    <source>
        <dbReference type="ARBA" id="ARBA00031108"/>
    </source>
</evidence>
<evidence type="ECO:0000256" key="7">
    <source>
        <dbReference type="ARBA" id="ARBA00023315"/>
    </source>
</evidence>
<evidence type="ECO:0000256" key="4">
    <source>
        <dbReference type="ARBA" id="ARBA00012707"/>
    </source>
</evidence>
<keyword evidence="7 10" id="KW-0012">Acyltransferase</keyword>
<evidence type="ECO:0000256" key="3">
    <source>
        <dbReference type="ARBA" id="ARBA00005656"/>
    </source>
</evidence>
<comment type="catalytic activity">
    <reaction evidence="1">
        <text>acetyl-CoA + phosphate = acetyl phosphate + CoA</text>
        <dbReference type="Rhea" id="RHEA:19521"/>
        <dbReference type="ChEBI" id="CHEBI:22191"/>
        <dbReference type="ChEBI" id="CHEBI:43474"/>
        <dbReference type="ChEBI" id="CHEBI:57287"/>
        <dbReference type="ChEBI" id="CHEBI:57288"/>
        <dbReference type="EC" id="2.3.1.8"/>
    </reaction>
</comment>
<feature type="domain" description="Phosphate acetyl/butaryl transferase" evidence="9">
    <location>
        <begin position="3"/>
        <end position="330"/>
    </location>
</feature>
<evidence type="ECO:0000256" key="6">
    <source>
        <dbReference type="ARBA" id="ARBA00022679"/>
    </source>
</evidence>
<evidence type="ECO:0000256" key="1">
    <source>
        <dbReference type="ARBA" id="ARBA00000705"/>
    </source>
</evidence>
<dbReference type="Pfam" id="PF01515">
    <property type="entry name" value="PTA_PTB"/>
    <property type="match status" value="1"/>
</dbReference>
<dbReference type="InterPro" id="IPR002505">
    <property type="entry name" value="PTA_PTB"/>
</dbReference>
<dbReference type="InterPro" id="IPR050500">
    <property type="entry name" value="Phos_Acetyltrans/Butyryltrans"/>
</dbReference>
<dbReference type="PIRSF" id="PIRSF000428">
    <property type="entry name" value="P_Ac_trans"/>
    <property type="match status" value="1"/>
</dbReference>
<organism evidence="10 11">
    <name type="scientific">Brachyspira innocens</name>
    <dbReference type="NCBI Taxonomy" id="13264"/>
    <lineage>
        <taxon>Bacteria</taxon>
        <taxon>Pseudomonadati</taxon>
        <taxon>Spirochaetota</taxon>
        <taxon>Spirochaetia</taxon>
        <taxon>Brachyspirales</taxon>
        <taxon>Brachyspiraceae</taxon>
        <taxon>Brachyspira</taxon>
    </lineage>
</organism>
<dbReference type="NCBIfam" id="TIGR00651">
    <property type="entry name" value="pta"/>
    <property type="match status" value="1"/>
</dbReference>
<keyword evidence="11" id="KW-1185">Reference proteome</keyword>
<dbReference type="GO" id="GO:0008959">
    <property type="term" value="F:phosphate acetyltransferase activity"/>
    <property type="evidence" value="ECO:0007669"/>
    <property type="project" value="UniProtKB-EC"/>
</dbReference>